<reference evidence="3 4" key="1">
    <citation type="journal article" date="2016" name="PLoS Pathog.">
        <title>Biosynthesis of antibiotic leucinostatins in bio-control fungus Purpureocillium lilacinum and their inhibition on phytophthora revealed by genome mining.</title>
        <authorList>
            <person name="Wang G."/>
            <person name="Liu Z."/>
            <person name="Lin R."/>
            <person name="Li E."/>
            <person name="Mao Z."/>
            <person name="Ling J."/>
            <person name="Yang Y."/>
            <person name="Yin W.B."/>
            <person name="Xie B."/>
        </authorList>
    </citation>
    <scope>NUCLEOTIDE SEQUENCE [LARGE SCALE GENOMIC DNA]</scope>
    <source>
        <strain evidence="3">170</strain>
    </source>
</reference>
<dbReference type="AlphaFoldDB" id="A0A179FYP2"/>
<dbReference type="Proteomes" id="UP000078397">
    <property type="component" value="Unassembled WGS sequence"/>
</dbReference>
<accession>A0A179FYP2</accession>
<dbReference type="GeneID" id="28846339"/>
<evidence type="ECO:0000256" key="1">
    <source>
        <dbReference type="SAM" id="Coils"/>
    </source>
</evidence>
<feature type="coiled-coil region" evidence="1">
    <location>
        <begin position="221"/>
        <end position="266"/>
    </location>
</feature>
<dbReference type="KEGG" id="pchm:VFPPC_02745"/>
<feature type="region of interest" description="Disordered" evidence="2">
    <location>
        <begin position="178"/>
        <end position="215"/>
    </location>
</feature>
<keyword evidence="4" id="KW-1185">Reference proteome</keyword>
<dbReference type="Gene3D" id="1.10.287.950">
    <property type="entry name" value="Methyl-accepting chemotaxis protein"/>
    <property type="match status" value="1"/>
</dbReference>
<evidence type="ECO:0000313" key="4">
    <source>
        <dbReference type="Proteomes" id="UP000078397"/>
    </source>
</evidence>
<name>A0A179FYP2_METCM</name>
<gene>
    <name evidence="3" type="ORF">VFPPC_02745</name>
</gene>
<sequence length="407" mass="46466">MRPNAARLSQSQRLGQSQRLDLSQKQRYTISRKRKSTVRFLEGVFRCAENRCREDFRKCGQSASQLEAQTLDAIRQLYDEAESIYRKDVDKNGNAAKRPVLSKLKISKPGEDCLTSCTDAFGKEGKLAPAQQRALAGHQPYFLATRYYTKKLSFGNHPVRKLANMNCEDLLRIEFQTDSSEPDAQSAVRSVDENAPTPENKVEDSDLPSSKPTSEDIAKLVDSYEHRISGLEKSLDELKRAHAELLKSHTELKQRQETNNKEIQEASSQQLQCQTQVDTLEESVHGLQTDVDRLKFLKLREQSAPPMRLWDAIWVALERRADFMWLGLSKGSWAGQIYVQFTPSYLQFGGIHPVPHINHKPHAGYDSFACTESREHTHLETWCRTLPEPYFLSGFEHDLDAILTTVR</sequence>
<dbReference type="EMBL" id="LSBJ02000002">
    <property type="protein sequence ID" value="OAQ70241.1"/>
    <property type="molecule type" value="Genomic_DNA"/>
</dbReference>
<organism evidence="3 4">
    <name type="scientific">Pochonia chlamydosporia 170</name>
    <dbReference type="NCBI Taxonomy" id="1380566"/>
    <lineage>
        <taxon>Eukaryota</taxon>
        <taxon>Fungi</taxon>
        <taxon>Dikarya</taxon>
        <taxon>Ascomycota</taxon>
        <taxon>Pezizomycotina</taxon>
        <taxon>Sordariomycetes</taxon>
        <taxon>Hypocreomycetidae</taxon>
        <taxon>Hypocreales</taxon>
        <taxon>Clavicipitaceae</taxon>
        <taxon>Pochonia</taxon>
    </lineage>
</organism>
<comment type="caution">
    <text evidence="3">The sequence shown here is derived from an EMBL/GenBank/DDBJ whole genome shotgun (WGS) entry which is preliminary data.</text>
</comment>
<evidence type="ECO:0000256" key="2">
    <source>
        <dbReference type="SAM" id="MobiDB-lite"/>
    </source>
</evidence>
<dbReference type="RefSeq" id="XP_018146778.1">
    <property type="nucleotide sequence ID" value="XM_018282345.1"/>
</dbReference>
<protein>
    <submittedName>
        <fullName evidence="3">Autophagy protein 16 (ATG16) domain-containing protein</fullName>
    </submittedName>
</protein>
<evidence type="ECO:0000313" key="3">
    <source>
        <dbReference type="EMBL" id="OAQ70241.1"/>
    </source>
</evidence>
<proteinExistence type="predicted"/>
<keyword evidence="1" id="KW-0175">Coiled coil</keyword>